<organism evidence="1 2">
    <name type="scientific">Aeoliella straminimaris</name>
    <dbReference type="NCBI Taxonomy" id="2954799"/>
    <lineage>
        <taxon>Bacteria</taxon>
        <taxon>Pseudomonadati</taxon>
        <taxon>Planctomycetota</taxon>
        <taxon>Planctomycetia</taxon>
        <taxon>Pirellulales</taxon>
        <taxon>Lacipirellulaceae</taxon>
        <taxon>Aeoliella</taxon>
    </lineage>
</organism>
<reference evidence="1" key="1">
    <citation type="submission" date="2022-06" db="EMBL/GenBank/DDBJ databases">
        <title>Aeoliella straminimaris, a novel planctomycete from sediments.</title>
        <authorList>
            <person name="Vitorino I.R."/>
            <person name="Lage O.M."/>
        </authorList>
    </citation>
    <scope>NUCLEOTIDE SEQUENCE</scope>
    <source>
        <strain evidence="1">ICT_H6.2</strain>
    </source>
</reference>
<sequence>MSPQEAKVLIQEAFADTPHPGNGRKDLAVETYDDEGTTEHFRFTKWEDHSVEQLRQHSSSLCFFSNAAFRYFLPAYMIAELDDPRGADIIGESIQYFLTEKPSHKRKRITVSERGKLFNPKERQAIAAFLEVMFDRYPSQGTMLALEAWNNWKDAE</sequence>
<gene>
    <name evidence="1" type="ORF">NG895_28435</name>
</gene>
<dbReference type="RefSeq" id="WP_252855958.1">
    <property type="nucleotide sequence ID" value="NZ_JAMXLR010000092.1"/>
</dbReference>
<dbReference type="InterPro" id="IPR046560">
    <property type="entry name" value="DUF6714"/>
</dbReference>
<dbReference type="Proteomes" id="UP001155241">
    <property type="component" value="Unassembled WGS sequence"/>
</dbReference>
<dbReference type="Pfam" id="PF20461">
    <property type="entry name" value="DUF6714"/>
    <property type="match status" value="1"/>
</dbReference>
<comment type="caution">
    <text evidence="1">The sequence shown here is derived from an EMBL/GenBank/DDBJ whole genome shotgun (WGS) entry which is preliminary data.</text>
</comment>
<protein>
    <submittedName>
        <fullName evidence="1">Uncharacterized protein</fullName>
    </submittedName>
</protein>
<keyword evidence="2" id="KW-1185">Reference proteome</keyword>
<evidence type="ECO:0000313" key="2">
    <source>
        <dbReference type="Proteomes" id="UP001155241"/>
    </source>
</evidence>
<proteinExistence type="predicted"/>
<evidence type="ECO:0000313" key="1">
    <source>
        <dbReference type="EMBL" id="MCO6047852.1"/>
    </source>
</evidence>
<dbReference type="EMBL" id="JAMXLR010000092">
    <property type="protein sequence ID" value="MCO6047852.1"/>
    <property type="molecule type" value="Genomic_DNA"/>
</dbReference>
<name>A0A9X2FEU3_9BACT</name>
<dbReference type="AlphaFoldDB" id="A0A9X2FEU3"/>
<accession>A0A9X2FEU3</accession>